<dbReference type="RefSeq" id="WP_089557115.1">
    <property type="nucleotide sequence ID" value="NZ_CP022474.1"/>
</dbReference>
<accession>A0AAC9URA7</accession>
<evidence type="ECO:0000256" key="2">
    <source>
        <dbReference type="ARBA" id="ARBA00022676"/>
    </source>
</evidence>
<dbReference type="PANTHER" id="PTHR43630:SF1">
    <property type="entry name" value="POLY-BETA-1,6-N-ACETYL-D-GLUCOSAMINE SYNTHASE"/>
    <property type="match status" value="1"/>
</dbReference>
<feature type="transmembrane region" description="Helical" evidence="4">
    <location>
        <begin position="12"/>
        <end position="35"/>
    </location>
</feature>
<name>A0AAC9URA7_LATCU</name>
<organism evidence="6 7">
    <name type="scientific">Latilactobacillus curvatus</name>
    <name type="common">Lactobacillus curvatus</name>
    <dbReference type="NCBI Taxonomy" id="28038"/>
    <lineage>
        <taxon>Bacteria</taxon>
        <taxon>Bacillati</taxon>
        <taxon>Bacillota</taxon>
        <taxon>Bacilli</taxon>
        <taxon>Lactobacillales</taxon>
        <taxon>Lactobacillaceae</taxon>
        <taxon>Latilactobacillus</taxon>
    </lineage>
</organism>
<dbReference type="InterPro" id="IPR029044">
    <property type="entry name" value="Nucleotide-diphossugar_trans"/>
</dbReference>
<evidence type="ECO:0000256" key="3">
    <source>
        <dbReference type="ARBA" id="ARBA00022679"/>
    </source>
</evidence>
<sequence length="441" mass="50103">MAFSDYITRILIYTIVSYPIVGGLSFIVSSLYYWLFLERKDMPRYLEKGTPFITILVPAHNEEASIESTIEHLEERMNYPTNQYEVIVVNDGSTDQTGAILNRLQTRYGEKRLRVITIINNRGKAAGFNIALGFSKGQFLLSNDADSKPEVDALWKYMHYFEREGGDRLGAITGNMLSINKTSLVAEAQQNELNSIIGLIKRSQLSYGGLFAFSGANTMYRKAAVLDVGGWQAEQPTEDIAISWDMQVHGWQAYFAPHIRFFMDVPETLPELVKQRRRWTAGGIHVLLTKSMDVFRHPIKHLAMVPIIVDYSLSVIWSLFFWLSMIAFLGVQVLCVVQGDWPRLITNFCFAAIFISIEIVVGLIQLIMASYFNDRGRSLKYIAFAPWYILIYWMVNTFTVAVEIGPTIIQILKGEDAGVWKSPKRSVEVVAKSKEEGNQDD</sequence>
<evidence type="ECO:0000256" key="1">
    <source>
        <dbReference type="ARBA" id="ARBA00006739"/>
    </source>
</evidence>
<proteinExistence type="inferred from homology"/>
<gene>
    <name evidence="6" type="ORF">CG419_09265</name>
</gene>
<keyword evidence="4" id="KW-0472">Membrane</keyword>
<feature type="domain" description="Glycosyltransferase 2-like" evidence="5">
    <location>
        <begin position="54"/>
        <end position="225"/>
    </location>
</feature>
<dbReference type="CDD" id="cd06423">
    <property type="entry name" value="CESA_like"/>
    <property type="match status" value="1"/>
</dbReference>
<evidence type="ECO:0000259" key="5">
    <source>
        <dbReference type="Pfam" id="PF00535"/>
    </source>
</evidence>
<dbReference type="Pfam" id="PF00535">
    <property type="entry name" value="Glycos_transf_2"/>
    <property type="match status" value="1"/>
</dbReference>
<dbReference type="Proteomes" id="UP000199749">
    <property type="component" value="Chromosome"/>
</dbReference>
<keyword evidence="2" id="KW-0328">Glycosyltransferase</keyword>
<evidence type="ECO:0000313" key="7">
    <source>
        <dbReference type="Proteomes" id="UP000199749"/>
    </source>
</evidence>
<keyword evidence="3 6" id="KW-0808">Transferase</keyword>
<feature type="transmembrane region" description="Helical" evidence="4">
    <location>
        <begin position="344"/>
        <end position="369"/>
    </location>
</feature>
<comment type="similarity">
    <text evidence="1">Belongs to the glycosyltransferase 2 family.</text>
</comment>
<dbReference type="Gene3D" id="3.90.550.10">
    <property type="entry name" value="Spore Coat Polysaccharide Biosynthesis Protein SpsA, Chain A"/>
    <property type="match status" value="1"/>
</dbReference>
<dbReference type="PANTHER" id="PTHR43630">
    <property type="entry name" value="POLY-BETA-1,6-N-ACETYL-D-GLUCOSAMINE SYNTHASE"/>
    <property type="match status" value="1"/>
</dbReference>
<evidence type="ECO:0000256" key="4">
    <source>
        <dbReference type="SAM" id="Phobius"/>
    </source>
</evidence>
<protein>
    <submittedName>
        <fullName evidence="6">Glycosyl transferase</fullName>
    </submittedName>
</protein>
<keyword evidence="4" id="KW-0812">Transmembrane</keyword>
<evidence type="ECO:0000313" key="6">
    <source>
        <dbReference type="EMBL" id="ASN60790.1"/>
    </source>
</evidence>
<feature type="transmembrane region" description="Helical" evidence="4">
    <location>
        <begin position="381"/>
        <end position="402"/>
    </location>
</feature>
<dbReference type="EMBL" id="CP022474">
    <property type="protein sequence ID" value="ASN60790.1"/>
    <property type="molecule type" value="Genomic_DNA"/>
</dbReference>
<dbReference type="AlphaFoldDB" id="A0AAC9URA7"/>
<dbReference type="SUPFAM" id="SSF53448">
    <property type="entry name" value="Nucleotide-diphospho-sugar transferases"/>
    <property type="match status" value="1"/>
</dbReference>
<dbReference type="InterPro" id="IPR001173">
    <property type="entry name" value="Glyco_trans_2-like"/>
</dbReference>
<reference evidence="6 7" key="1">
    <citation type="submission" date="2017-07" db="EMBL/GenBank/DDBJ databases">
        <title>Lactobacillus curvatus MRS6 whole genome.</title>
        <authorList>
            <person name="Jans C."/>
            <person name="Lagler S."/>
            <person name="Lacroix C."/>
            <person name="Meile L."/>
            <person name="Stevens M.J.A."/>
        </authorList>
    </citation>
    <scope>NUCLEOTIDE SEQUENCE [LARGE SCALE GENOMIC DNA]</scope>
    <source>
        <strain evidence="6 7">MRS6</strain>
    </source>
</reference>
<dbReference type="GO" id="GO:0016757">
    <property type="term" value="F:glycosyltransferase activity"/>
    <property type="evidence" value="ECO:0007669"/>
    <property type="project" value="UniProtKB-KW"/>
</dbReference>
<keyword evidence="4" id="KW-1133">Transmembrane helix</keyword>